<protein>
    <submittedName>
        <fullName evidence="1">Uncharacterized protein</fullName>
    </submittedName>
</protein>
<sequence length="169" mass="19312">MIGYDDAQTQFFGVLDLLVIADAAVHGYNYFCAVLLNFLHGGFVQAVTFGEAMRYIVVQFDRAEFLQGDIQQRRTGHAVDIVITVNGDFFLQILQQISRGRGDIGYLFQRREVLQRGIEKSLYLRRRADFPVAQNRGDHFGAAARRGLFGRPYPFLIEQRKFRQGLSSD</sequence>
<gene>
    <name evidence="1" type="ORF">NO1_1674</name>
</gene>
<reference evidence="1 2" key="1">
    <citation type="journal article" date="2019" name="ISME J.">
        <title>Genome analyses of uncultured TG2/ZB3 bacteria in 'Margulisbacteria' specifically attached to ectosymbiotic spirochetes of protists in the termite gut.</title>
        <authorList>
            <person name="Utami Y.D."/>
            <person name="Kuwahara H."/>
            <person name="Igai K."/>
            <person name="Murakami T."/>
            <person name="Sugaya K."/>
            <person name="Morikawa T."/>
            <person name="Nagura Y."/>
            <person name="Yuki M."/>
            <person name="Deevong P."/>
            <person name="Inoue T."/>
            <person name="Kihara K."/>
            <person name="Lo N."/>
            <person name="Yamada A."/>
            <person name="Ohkuma M."/>
            <person name="Hongoh Y."/>
        </authorList>
    </citation>
    <scope>NUCLEOTIDE SEQUENCE [LARGE SCALE GENOMIC DNA]</scope>
    <source>
        <strain evidence="1">NkOx7-01</strain>
    </source>
</reference>
<accession>A0A388TD93</accession>
<evidence type="ECO:0000313" key="2">
    <source>
        <dbReference type="Proteomes" id="UP000269352"/>
    </source>
</evidence>
<name>A0A388TD93_TERA1</name>
<proteinExistence type="predicted"/>
<dbReference type="Proteomes" id="UP000269352">
    <property type="component" value="Unassembled WGS sequence"/>
</dbReference>
<dbReference type="AlphaFoldDB" id="A0A388TD93"/>
<comment type="caution">
    <text evidence="1">The sequence shown here is derived from an EMBL/GenBank/DDBJ whole genome shotgun (WGS) entry which is preliminary data.</text>
</comment>
<evidence type="ECO:0000313" key="1">
    <source>
        <dbReference type="EMBL" id="GBR74512.1"/>
    </source>
</evidence>
<organism evidence="1 2">
    <name type="scientific">Termititenax aidoneus</name>
    <dbReference type="NCBI Taxonomy" id="2218524"/>
    <lineage>
        <taxon>Bacteria</taxon>
        <taxon>Bacillati</taxon>
        <taxon>Candidatus Margulisiibacteriota</taxon>
        <taxon>Candidatus Termititenacia</taxon>
        <taxon>Candidatus Termititenacales</taxon>
        <taxon>Candidatus Termititenacaceae</taxon>
        <taxon>Candidatus Termititenax</taxon>
    </lineage>
</organism>
<dbReference type="EMBL" id="BGZN01000050">
    <property type="protein sequence ID" value="GBR74512.1"/>
    <property type="molecule type" value="Genomic_DNA"/>
</dbReference>
<keyword evidence="2" id="KW-1185">Reference proteome</keyword>